<keyword evidence="2" id="KW-0963">Cytoplasm</keyword>
<comment type="caution">
    <text evidence="10">The sequence shown here is derived from an EMBL/GenBank/DDBJ whole genome shotgun (WGS) entry which is preliminary data.</text>
</comment>
<organism evidence="10 11">
    <name type="scientific">Mycolicibacterium septicum</name>
    <dbReference type="NCBI Taxonomy" id="98668"/>
    <lineage>
        <taxon>Bacteria</taxon>
        <taxon>Bacillati</taxon>
        <taxon>Actinomycetota</taxon>
        <taxon>Actinomycetes</taxon>
        <taxon>Mycobacteriales</taxon>
        <taxon>Mycobacteriaceae</taxon>
        <taxon>Mycolicibacterium</taxon>
    </lineage>
</organism>
<evidence type="ECO:0000256" key="4">
    <source>
        <dbReference type="ARBA" id="ARBA00022777"/>
    </source>
</evidence>
<evidence type="ECO:0000256" key="1">
    <source>
        <dbReference type="ARBA" id="ARBA00004496"/>
    </source>
</evidence>
<dbReference type="RefSeq" id="WP_409550832.1">
    <property type="nucleotide sequence ID" value="NZ_JBKBDE010000006.1"/>
</dbReference>
<dbReference type="InterPro" id="IPR050249">
    <property type="entry name" value="Pseudomonas-type_ThrB"/>
</dbReference>
<sequence>MTGPSRDAAKNTSFEELIHASGLAGVTAPLDDVTVLAAVEQCYGIGGDLRRIATEKDDTFELRPDTAQRLLVKVSGPAESPEVVNLQTEALLHVSGIAPMLPVPALTAGSDGLYEYDIAGMIGDHAPRILRIMAFLDGAPLASQNPTPGQLAVVGSTHAQLTTALASFTHTEQRRVLAWDLRYVPVLRELVCHVDEPVRRARAADVIDAFEAAISNHHYALKNHVVHGDFSPHNVLVDPTRPSYVTGVIDFGDVNDTPEVFDVAIALSNQLDPYADDPWAGALNMFTGYARSRPLDHDEILLLPSAVVARSLQRALIAHWRASHDPTRSEYVLSHARNDWAVIERLSPATWRTVIERVHVVNSSHEVGMS</sequence>
<dbReference type="SUPFAM" id="SSF56112">
    <property type="entry name" value="Protein kinase-like (PK-like)"/>
    <property type="match status" value="1"/>
</dbReference>
<evidence type="ECO:0000256" key="2">
    <source>
        <dbReference type="ARBA" id="ARBA00022490"/>
    </source>
</evidence>
<dbReference type="EC" id="2.7.1.81" evidence="7"/>
<keyword evidence="3" id="KW-0808">Transferase</keyword>
<evidence type="ECO:0000256" key="6">
    <source>
        <dbReference type="ARBA" id="ARBA00037368"/>
    </source>
</evidence>
<comment type="function">
    <text evidence="6">Catalyzes the GTP-dependent phosphorylation of 5-hydroxy-L-lysine.</text>
</comment>
<proteinExistence type="predicted"/>
<dbReference type="PANTHER" id="PTHR21064">
    <property type="entry name" value="AMINOGLYCOSIDE PHOSPHOTRANSFERASE DOMAIN-CONTAINING PROTEIN-RELATED"/>
    <property type="match status" value="1"/>
</dbReference>
<keyword evidence="11" id="KW-1185">Reference proteome</keyword>
<evidence type="ECO:0000256" key="7">
    <source>
        <dbReference type="ARBA" id="ARBA00038873"/>
    </source>
</evidence>
<dbReference type="InterPro" id="IPR008266">
    <property type="entry name" value="Tyr_kinase_AS"/>
</dbReference>
<dbReference type="Gene3D" id="3.90.1200.10">
    <property type="match status" value="1"/>
</dbReference>
<evidence type="ECO:0000313" key="10">
    <source>
        <dbReference type="EMBL" id="MFN6552320.1"/>
    </source>
</evidence>
<dbReference type="InterPro" id="IPR002575">
    <property type="entry name" value="Aminoglycoside_PTrfase"/>
</dbReference>
<protein>
    <recommendedName>
        <fullName evidence="8">Hydroxylysine kinase</fullName>
        <ecNumber evidence="7">2.7.1.81</ecNumber>
    </recommendedName>
</protein>
<evidence type="ECO:0000256" key="3">
    <source>
        <dbReference type="ARBA" id="ARBA00022679"/>
    </source>
</evidence>
<reference evidence="10 11" key="1">
    <citation type="submission" date="2024-12" db="EMBL/GenBank/DDBJ databases">
        <title>The coexistence of Mycolicibacterium septicum and Mycolicibacterium nivoides in clinical samples.</title>
        <authorList>
            <person name="Wang C."/>
            <person name="Feng Y."/>
            <person name="Zong Z."/>
        </authorList>
    </citation>
    <scope>NUCLEOTIDE SEQUENCE [LARGE SCALE GENOMIC DNA]</scope>
    <source>
        <strain evidence="10 11">120310</strain>
    </source>
</reference>
<dbReference type="Pfam" id="PF01636">
    <property type="entry name" value="APH"/>
    <property type="match status" value="1"/>
</dbReference>
<feature type="domain" description="Aminoglycoside phosphotransferase" evidence="9">
    <location>
        <begin position="57"/>
        <end position="294"/>
    </location>
</feature>
<evidence type="ECO:0000256" key="5">
    <source>
        <dbReference type="ARBA" id="ARBA00036820"/>
    </source>
</evidence>
<evidence type="ECO:0000313" key="11">
    <source>
        <dbReference type="Proteomes" id="UP001635817"/>
    </source>
</evidence>
<evidence type="ECO:0000256" key="8">
    <source>
        <dbReference type="ARBA" id="ARBA00040505"/>
    </source>
</evidence>
<dbReference type="EMBL" id="JBKBDE010000006">
    <property type="protein sequence ID" value="MFN6552320.1"/>
    <property type="molecule type" value="Genomic_DNA"/>
</dbReference>
<name>A0ABW9LWU2_9MYCO</name>
<comment type="catalytic activity">
    <reaction evidence="5">
        <text>(5R)-5-hydroxy-L-lysine + GTP = (5R)-5-phosphooxy-L-lysine + GDP + H(+)</text>
        <dbReference type="Rhea" id="RHEA:19049"/>
        <dbReference type="ChEBI" id="CHEBI:15378"/>
        <dbReference type="ChEBI" id="CHEBI:37565"/>
        <dbReference type="ChEBI" id="CHEBI:57882"/>
        <dbReference type="ChEBI" id="CHEBI:58189"/>
        <dbReference type="ChEBI" id="CHEBI:58357"/>
        <dbReference type="EC" id="2.7.1.81"/>
    </reaction>
</comment>
<dbReference type="InterPro" id="IPR011009">
    <property type="entry name" value="Kinase-like_dom_sf"/>
</dbReference>
<accession>A0ABW9LWU2</accession>
<dbReference type="Proteomes" id="UP001635817">
    <property type="component" value="Unassembled WGS sequence"/>
</dbReference>
<gene>
    <name evidence="10" type="ORF">ACK4CP_18115</name>
</gene>
<keyword evidence="4" id="KW-0418">Kinase</keyword>
<evidence type="ECO:0000259" key="9">
    <source>
        <dbReference type="Pfam" id="PF01636"/>
    </source>
</evidence>
<dbReference type="PANTHER" id="PTHR21064:SF1">
    <property type="entry name" value="HYDROXYLYSINE KINASE"/>
    <property type="match status" value="1"/>
</dbReference>
<dbReference type="PROSITE" id="PS00109">
    <property type="entry name" value="PROTEIN_KINASE_TYR"/>
    <property type="match status" value="1"/>
</dbReference>
<comment type="subcellular location">
    <subcellularLocation>
        <location evidence="1">Cytoplasm</location>
    </subcellularLocation>
</comment>